<dbReference type="SUPFAM" id="SSF51905">
    <property type="entry name" value="FAD/NAD(P)-binding domain"/>
    <property type="match status" value="2"/>
</dbReference>
<keyword evidence="5" id="KW-0560">Oxidoreductase</keyword>
<dbReference type="GO" id="GO:0050660">
    <property type="term" value="F:flavin adenine dinucleotide binding"/>
    <property type="evidence" value="ECO:0007669"/>
    <property type="project" value="InterPro"/>
</dbReference>
<evidence type="ECO:0000256" key="4">
    <source>
        <dbReference type="ARBA" id="ARBA00022857"/>
    </source>
</evidence>
<comment type="caution">
    <text evidence="6">The sequence shown here is derived from an EMBL/GenBank/DDBJ whole genome shotgun (WGS) entry which is preliminary data.</text>
</comment>
<accession>D3BUI2</accession>
<dbReference type="OMA" id="HYLKVWG"/>
<proteinExistence type="inferred from homology"/>
<dbReference type="PIRSF" id="PIRSF000332">
    <property type="entry name" value="FMO"/>
    <property type="match status" value="1"/>
</dbReference>
<dbReference type="RefSeq" id="XP_020426904.1">
    <property type="nucleotide sequence ID" value="XM_020582550.1"/>
</dbReference>
<dbReference type="Proteomes" id="UP000001396">
    <property type="component" value="Unassembled WGS sequence"/>
</dbReference>
<keyword evidence="3" id="KW-0274">FAD</keyword>
<dbReference type="Pfam" id="PF00743">
    <property type="entry name" value="FMO-like"/>
    <property type="match status" value="1"/>
</dbReference>
<keyword evidence="7" id="KW-1185">Reference proteome</keyword>
<dbReference type="InParanoid" id="D3BUI2"/>
<dbReference type="AlphaFoldDB" id="D3BUI2"/>
<dbReference type="PANTHER" id="PTHR23023">
    <property type="entry name" value="DIMETHYLANILINE MONOOXYGENASE"/>
    <property type="match status" value="1"/>
</dbReference>
<evidence type="ECO:0000256" key="5">
    <source>
        <dbReference type="ARBA" id="ARBA00023002"/>
    </source>
</evidence>
<dbReference type="STRING" id="670386.D3BUI2"/>
<name>D3BUI2_HETP5</name>
<protein>
    <recommendedName>
        <fullName evidence="8">Flavin-containing monooxygenase</fullName>
    </recommendedName>
</protein>
<dbReference type="FunCoup" id="D3BUI2">
    <property type="interactions" value="6"/>
</dbReference>
<organism evidence="6 7">
    <name type="scientific">Heterostelium pallidum (strain ATCC 26659 / Pp 5 / PN500)</name>
    <name type="common">Cellular slime mold</name>
    <name type="synonym">Polysphondylium pallidum</name>
    <dbReference type="NCBI Taxonomy" id="670386"/>
    <lineage>
        <taxon>Eukaryota</taxon>
        <taxon>Amoebozoa</taxon>
        <taxon>Evosea</taxon>
        <taxon>Eumycetozoa</taxon>
        <taxon>Dictyostelia</taxon>
        <taxon>Acytosteliales</taxon>
        <taxon>Acytosteliaceae</taxon>
        <taxon>Heterostelium</taxon>
    </lineage>
</organism>
<dbReference type="InterPro" id="IPR036188">
    <property type="entry name" value="FAD/NAD-bd_sf"/>
</dbReference>
<evidence type="ECO:0000256" key="3">
    <source>
        <dbReference type="ARBA" id="ARBA00022827"/>
    </source>
</evidence>
<dbReference type="GO" id="GO:0004499">
    <property type="term" value="F:N,N-dimethylaniline monooxygenase activity"/>
    <property type="evidence" value="ECO:0007669"/>
    <property type="project" value="InterPro"/>
</dbReference>
<gene>
    <name evidence="6" type="ORF">PPL_11802</name>
</gene>
<dbReference type="PROSITE" id="PS51257">
    <property type="entry name" value="PROKAR_LIPOPROTEIN"/>
    <property type="match status" value="1"/>
</dbReference>
<keyword evidence="4" id="KW-0521">NADP</keyword>
<dbReference type="InterPro" id="IPR050346">
    <property type="entry name" value="FMO-like"/>
</dbReference>
<comment type="similarity">
    <text evidence="1">Belongs to the FMO family.</text>
</comment>
<evidence type="ECO:0000313" key="7">
    <source>
        <dbReference type="Proteomes" id="UP000001396"/>
    </source>
</evidence>
<reference evidence="6 7" key="1">
    <citation type="journal article" date="2011" name="Genome Res.">
        <title>Phylogeny-wide analysis of social amoeba genomes highlights ancient origins for complex intercellular communication.</title>
        <authorList>
            <person name="Heidel A.J."/>
            <person name="Lawal H.M."/>
            <person name="Felder M."/>
            <person name="Schilde C."/>
            <person name="Helps N.R."/>
            <person name="Tunggal B."/>
            <person name="Rivero F."/>
            <person name="John U."/>
            <person name="Schleicher M."/>
            <person name="Eichinger L."/>
            <person name="Platzer M."/>
            <person name="Noegel A.A."/>
            <person name="Schaap P."/>
            <person name="Gloeckner G."/>
        </authorList>
    </citation>
    <scope>NUCLEOTIDE SEQUENCE [LARGE SCALE GENOMIC DNA]</scope>
    <source>
        <strain evidence="7">ATCC 26659 / Pp 5 / PN500</strain>
    </source>
</reference>
<dbReference type="EMBL" id="ADBJ01000060">
    <property type="protein sequence ID" value="EFA74770.1"/>
    <property type="molecule type" value="Genomic_DNA"/>
</dbReference>
<dbReference type="InterPro" id="IPR000960">
    <property type="entry name" value="Flavin_mOase"/>
</dbReference>
<evidence type="ECO:0000313" key="6">
    <source>
        <dbReference type="EMBL" id="EFA74770.1"/>
    </source>
</evidence>
<sequence length="517" mass="57972">MDNISKSVAIIGAGPSGLVSCKSALECGLLPTVFEKNSDVGGIWSVSSGKVWDSLHTNLSVHTMMFSDFPWESEWYSKDFPPHTEVIAYLDRYARHFKLYPHIRLNSTVISVYSDGKKWIVESITTTAADGSKSEVKNKESFDSIIIASGMLEYQRPLNIVDIEKFTGTISHGRDYKNAGQFTGDSFLVIGDSYSGCEIAAELTMKSADVSVTQLMKRPSWILEKYLPSPPTKPDDPPKLLPLDFLFFSRVGIDFFATNFKTLPEAFKVRHEMLSQMCAKQQSVKHLQHELPKQDCPSICISDNYTDIVKSGKIDIHPQITGIEGKTVHFSSGESKEIDHIILACGFSYELPFLDHSVLKDIDYDPNERVVPIILHKTVFHPTMANIGFVGWYVAALFPIIELQARWLTLVLSEQVDAPTKEQIEAGMNAERAIRDSPIKLRIPHMEMPVIGDDLAAQFGALPDLQKIKDEDPHLYHLIYNNFASPASYRLTGPYANAELATKILNDINNKYYINSK</sequence>
<keyword evidence="2" id="KW-0285">Flavoprotein</keyword>
<dbReference type="Gene3D" id="3.50.50.60">
    <property type="entry name" value="FAD/NAD(P)-binding domain"/>
    <property type="match status" value="2"/>
</dbReference>
<dbReference type="GO" id="GO:0050661">
    <property type="term" value="F:NADP binding"/>
    <property type="evidence" value="ECO:0007669"/>
    <property type="project" value="InterPro"/>
</dbReference>
<dbReference type="PRINTS" id="PR00370">
    <property type="entry name" value="FMOXYGENASE"/>
</dbReference>
<dbReference type="GeneID" id="31367270"/>
<dbReference type="InterPro" id="IPR020946">
    <property type="entry name" value="Flavin_mOase-like"/>
</dbReference>
<evidence type="ECO:0000256" key="1">
    <source>
        <dbReference type="ARBA" id="ARBA00009183"/>
    </source>
</evidence>
<evidence type="ECO:0000256" key="2">
    <source>
        <dbReference type="ARBA" id="ARBA00022630"/>
    </source>
</evidence>
<evidence type="ECO:0008006" key="8">
    <source>
        <dbReference type="Google" id="ProtNLM"/>
    </source>
</evidence>